<dbReference type="Gene3D" id="2.170.130.10">
    <property type="entry name" value="TonB-dependent receptor, plug domain"/>
    <property type="match status" value="1"/>
</dbReference>
<keyword evidence="14" id="KW-0675">Receptor</keyword>
<feature type="region of interest" description="Disordered" evidence="10">
    <location>
        <begin position="268"/>
        <end position="299"/>
    </location>
</feature>
<feature type="domain" description="TonB-dependent receptor plug" evidence="13">
    <location>
        <begin position="52"/>
        <end position="156"/>
    </location>
</feature>
<dbReference type="GO" id="GO:0009279">
    <property type="term" value="C:cell outer membrane"/>
    <property type="evidence" value="ECO:0007669"/>
    <property type="project" value="UniProtKB-SubCell"/>
</dbReference>
<keyword evidence="15" id="KW-1185">Reference proteome</keyword>
<evidence type="ECO:0000256" key="10">
    <source>
        <dbReference type="SAM" id="MobiDB-lite"/>
    </source>
</evidence>
<dbReference type="CDD" id="cd01347">
    <property type="entry name" value="ligand_gated_channel"/>
    <property type="match status" value="1"/>
</dbReference>
<keyword evidence="3 8" id="KW-1134">Transmembrane beta strand</keyword>
<dbReference type="Pfam" id="PF07715">
    <property type="entry name" value="Plug"/>
    <property type="match status" value="1"/>
</dbReference>
<evidence type="ECO:0000256" key="9">
    <source>
        <dbReference type="RuleBase" id="RU003357"/>
    </source>
</evidence>
<dbReference type="InterPro" id="IPR036942">
    <property type="entry name" value="Beta-barrel_TonB_sf"/>
</dbReference>
<evidence type="ECO:0000256" key="2">
    <source>
        <dbReference type="ARBA" id="ARBA00022448"/>
    </source>
</evidence>
<evidence type="ECO:0000256" key="5">
    <source>
        <dbReference type="ARBA" id="ARBA00023077"/>
    </source>
</evidence>
<proteinExistence type="inferred from homology"/>
<gene>
    <name evidence="14" type="ORF">DF286_03595</name>
</gene>
<evidence type="ECO:0000256" key="3">
    <source>
        <dbReference type="ARBA" id="ARBA00022452"/>
    </source>
</evidence>
<dbReference type="PANTHER" id="PTHR30069">
    <property type="entry name" value="TONB-DEPENDENT OUTER MEMBRANE RECEPTOR"/>
    <property type="match status" value="1"/>
</dbReference>
<feature type="domain" description="TonB-dependent receptor-like beta-barrel" evidence="12">
    <location>
        <begin position="249"/>
        <end position="683"/>
    </location>
</feature>
<keyword evidence="7 8" id="KW-0998">Cell outer membrane</keyword>
<feature type="signal peptide" evidence="11">
    <location>
        <begin position="1"/>
        <end position="29"/>
    </location>
</feature>
<comment type="similarity">
    <text evidence="8 9">Belongs to the TonB-dependent receptor family.</text>
</comment>
<dbReference type="InterPro" id="IPR039426">
    <property type="entry name" value="TonB-dep_rcpt-like"/>
</dbReference>
<dbReference type="Gene3D" id="2.40.170.20">
    <property type="entry name" value="TonB-dependent receptor, beta-barrel domain"/>
    <property type="match status" value="1"/>
</dbReference>
<dbReference type="AlphaFoldDB" id="A0A2U2J145"/>
<evidence type="ECO:0000256" key="1">
    <source>
        <dbReference type="ARBA" id="ARBA00004571"/>
    </source>
</evidence>
<accession>A0A2U2J145</accession>
<evidence type="ECO:0000256" key="6">
    <source>
        <dbReference type="ARBA" id="ARBA00023136"/>
    </source>
</evidence>
<evidence type="ECO:0000256" key="11">
    <source>
        <dbReference type="SAM" id="SignalP"/>
    </source>
</evidence>
<keyword evidence="2 8" id="KW-0813">Transport</keyword>
<sequence>MTCNRMGVSLSRFLLSAALIAILPAAAHAQDTAQRGDDGSIIVTAMRAEKPLNSIPALVTVIDEEEIDQQRLIATDTSSLLANLVPSFSPSRQKLSGFGESFRGRDPLYLIDGVPQSNPLRNGSRDGYTIDLIAVERVEVINGANAIQGLGATGGIVNFVTRKPDRSGEWTVGIETAVTAADDFSDDGFEHRAGVYASKRFGDFDFLGSASYHKRGLFFDGHGRAIAVDATQGDLADSMQTNFFGKFGWEPTDDQRLQFTINKFDLEGDGDWSTDPESGDRAAGIPVTSQRGAPEGEPPLNDVLTMSLDYTHRAFLGGTFTGQLYRQDFKSTFGGDRFAIFQDPAIAPVGTLFDQSQNRSEKLGARLTQRYTDIAGSGADVIGGIDYLEDTTSQALIHTGRFWVPETTYENIAPFIQLDLPLTDRLTLAGGLRWENAILKVDDYNSIAGNRPDLVETPVIGGSPSFDELLFNGSAIYEFLDGVSAYASYSQGYTVPDVGRVLRAIKVPNTSVDDLLTLSPVIADNYEAGLTVSQGFLTAQLAYFISKSNQGSRLVADAEGIFSVVRQKTRVEGLEATLEAALGSGFRVGGNLSVLKGEVDSDNDGRLDADLDAINIGPNRLNLYAGWSNDALSFRLQSATLFDRNFENAAGLNTANFEGYTLFDLHAGYRTDFGTLSFAVQNLADKQYITYFGQAGSTLDEDFFAGRGRTFTLGYSTEF</sequence>
<comment type="caution">
    <text evidence="14">The sequence shown here is derived from an EMBL/GenBank/DDBJ whole genome shotgun (WGS) entry which is preliminary data.</text>
</comment>
<feature type="chain" id="PRO_5015775131" evidence="11">
    <location>
        <begin position="30"/>
        <end position="719"/>
    </location>
</feature>
<dbReference type="GO" id="GO:0044718">
    <property type="term" value="P:siderophore transmembrane transport"/>
    <property type="evidence" value="ECO:0007669"/>
    <property type="project" value="TreeGrafter"/>
</dbReference>
<evidence type="ECO:0000259" key="12">
    <source>
        <dbReference type="Pfam" id="PF00593"/>
    </source>
</evidence>
<dbReference type="Pfam" id="PF00593">
    <property type="entry name" value="TonB_dep_Rec_b-barrel"/>
    <property type="match status" value="1"/>
</dbReference>
<evidence type="ECO:0000259" key="13">
    <source>
        <dbReference type="Pfam" id="PF07715"/>
    </source>
</evidence>
<dbReference type="Proteomes" id="UP000245916">
    <property type="component" value="Unassembled WGS sequence"/>
</dbReference>
<reference evidence="14 15" key="1">
    <citation type="submission" date="2018-05" db="EMBL/GenBank/DDBJ databases">
        <title>Genome of Sphingosinicella humi QZX222.</title>
        <authorList>
            <person name="Qiao Z."/>
            <person name="Wang G."/>
        </authorList>
    </citation>
    <scope>NUCLEOTIDE SEQUENCE [LARGE SCALE GENOMIC DNA]</scope>
    <source>
        <strain evidence="14 15">QZX222</strain>
    </source>
</reference>
<keyword evidence="6 8" id="KW-0472">Membrane</keyword>
<comment type="subcellular location">
    <subcellularLocation>
        <location evidence="1 8">Cell outer membrane</location>
        <topology evidence="1 8">Multi-pass membrane protein</topology>
    </subcellularLocation>
</comment>
<dbReference type="PROSITE" id="PS52016">
    <property type="entry name" value="TONB_DEPENDENT_REC_3"/>
    <property type="match status" value="1"/>
</dbReference>
<protein>
    <submittedName>
        <fullName evidence="14">TonB-dependent receptor</fullName>
    </submittedName>
</protein>
<dbReference type="EMBL" id="QFFF01000001">
    <property type="protein sequence ID" value="PWG02055.1"/>
    <property type="molecule type" value="Genomic_DNA"/>
</dbReference>
<keyword evidence="5 9" id="KW-0798">TonB box</keyword>
<evidence type="ECO:0000256" key="7">
    <source>
        <dbReference type="ARBA" id="ARBA00023237"/>
    </source>
</evidence>
<dbReference type="InterPro" id="IPR000531">
    <property type="entry name" value="Beta-barrel_TonB"/>
</dbReference>
<dbReference type="SUPFAM" id="SSF56935">
    <property type="entry name" value="Porins"/>
    <property type="match status" value="1"/>
</dbReference>
<organism evidence="14 15">
    <name type="scientific">Allosphingosinicella humi</name>
    <dbReference type="NCBI Taxonomy" id="2068657"/>
    <lineage>
        <taxon>Bacteria</taxon>
        <taxon>Pseudomonadati</taxon>
        <taxon>Pseudomonadota</taxon>
        <taxon>Alphaproteobacteria</taxon>
        <taxon>Sphingomonadales</taxon>
        <taxon>Sphingomonadaceae</taxon>
        <taxon>Allosphingosinicella</taxon>
    </lineage>
</organism>
<dbReference type="InterPro" id="IPR037066">
    <property type="entry name" value="Plug_dom_sf"/>
</dbReference>
<keyword evidence="11" id="KW-0732">Signal</keyword>
<evidence type="ECO:0000313" key="14">
    <source>
        <dbReference type="EMBL" id="PWG02055.1"/>
    </source>
</evidence>
<name>A0A2U2J145_9SPHN</name>
<dbReference type="GO" id="GO:0015344">
    <property type="term" value="F:siderophore uptake transmembrane transporter activity"/>
    <property type="evidence" value="ECO:0007669"/>
    <property type="project" value="TreeGrafter"/>
</dbReference>
<keyword evidence="4 8" id="KW-0812">Transmembrane</keyword>
<dbReference type="PANTHER" id="PTHR30069:SF42">
    <property type="entry name" value="FERRIC AEROBACTIN RECEPTOR"/>
    <property type="match status" value="1"/>
</dbReference>
<dbReference type="InterPro" id="IPR012910">
    <property type="entry name" value="Plug_dom"/>
</dbReference>
<evidence type="ECO:0000313" key="15">
    <source>
        <dbReference type="Proteomes" id="UP000245916"/>
    </source>
</evidence>
<evidence type="ECO:0000256" key="8">
    <source>
        <dbReference type="PROSITE-ProRule" id="PRU01360"/>
    </source>
</evidence>
<evidence type="ECO:0000256" key="4">
    <source>
        <dbReference type="ARBA" id="ARBA00022692"/>
    </source>
</evidence>